<evidence type="ECO:0008006" key="3">
    <source>
        <dbReference type="Google" id="ProtNLM"/>
    </source>
</evidence>
<proteinExistence type="predicted"/>
<accession>A0ABU5HBQ5</accession>
<comment type="caution">
    <text evidence="1">The sequence shown here is derived from an EMBL/GenBank/DDBJ whole genome shotgun (WGS) entry which is preliminary data.</text>
</comment>
<gene>
    <name evidence="1" type="ORF">SYV04_30240</name>
</gene>
<name>A0ABU5HBQ5_9BACT</name>
<keyword evidence="2" id="KW-1185">Reference proteome</keyword>
<dbReference type="Proteomes" id="UP001291309">
    <property type="component" value="Unassembled WGS sequence"/>
</dbReference>
<organism evidence="1 2">
    <name type="scientific">Hyalangium rubrum</name>
    <dbReference type="NCBI Taxonomy" id="3103134"/>
    <lineage>
        <taxon>Bacteria</taxon>
        <taxon>Pseudomonadati</taxon>
        <taxon>Myxococcota</taxon>
        <taxon>Myxococcia</taxon>
        <taxon>Myxococcales</taxon>
        <taxon>Cystobacterineae</taxon>
        <taxon>Archangiaceae</taxon>
        <taxon>Hyalangium</taxon>
    </lineage>
</organism>
<sequence length="183" mass="18949">MDARQTGGFLALAAVLTAAGCIISQDEQAGRECAFDADCPESYTCAGPEGQRFCEVIYPPRPGTPDGGSTDGGPTDGGTVVPTYCAEIQPILAANCVSTCHGALTEGSNRSDFRLDYYESADTSQPKGAKAMATRIKVRAFDFQTMPPSDPKPSDAERALLARWAVGGAPFCSDGGTPDAGGN</sequence>
<evidence type="ECO:0000313" key="1">
    <source>
        <dbReference type="EMBL" id="MDY7230715.1"/>
    </source>
</evidence>
<dbReference type="RefSeq" id="WP_321549432.1">
    <property type="nucleotide sequence ID" value="NZ_JAXIVS010000012.1"/>
</dbReference>
<dbReference type="PROSITE" id="PS51257">
    <property type="entry name" value="PROKAR_LIPOPROTEIN"/>
    <property type="match status" value="1"/>
</dbReference>
<protein>
    <recommendedName>
        <fullName evidence="3">Lipoprotein</fullName>
    </recommendedName>
</protein>
<reference evidence="1 2" key="1">
    <citation type="submission" date="2023-12" db="EMBL/GenBank/DDBJ databases">
        <title>the genome sequence of Hyalangium sp. s54d21.</title>
        <authorList>
            <person name="Zhang X."/>
        </authorList>
    </citation>
    <scope>NUCLEOTIDE SEQUENCE [LARGE SCALE GENOMIC DNA]</scope>
    <source>
        <strain evidence="2">s54d21</strain>
    </source>
</reference>
<evidence type="ECO:0000313" key="2">
    <source>
        <dbReference type="Proteomes" id="UP001291309"/>
    </source>
</evidence>
<dbReference type="EMBL" id="JAXIVS010000012">
    <property type="protein sequence ID" value="MDY7230715.1"/>
    <property type="molecule type" value="Genomic_DNA"/>
</dbReference>